<reference evidence="2 3" key="1">
    <citation type="submission" date="2022-03" db="EMBL/GenBank/DDBJ databases">
        <authorList>
            <person name="Koch H."/>
        </authorList>
    </citation>
    <scope>NUCLEOTIDE SEQUENCE [LARGE SCALE GENOMIC DNA]</scope>
    <source>
        <strain evidence="2 3">G1</strain>
    </source>
</reference>
<dbReference type="EMBL" id="OW150024">
    <property type="protein sequence ID" value="CAH2032602.1"/>
    <property type="molecule type" value="Genomic_DNA"/>
</dbReference>
<sequence length="209" mass="22570">MRVDAASSLLQSTLSVPLVSQPLSVQKEVSASGENPASPPRTPSAVADGGGAEQVSVNITVPKQTIETLEKIGSVTELLNSTAKSLRETGTSLKLSSDMIAQMKEQLGKIVKNFPPFPPESAERRDILMSYQAIREQINQMTVPPPPAPVYERVAYLWHDLFPTGRRSSVNTPELSPTATDSQVKQAEEQLTFTRAAVTQLRESIGASL</sequence>
<dbReference type="Proteomes" id="UP001295463">
    <property type="component" value="Chromosome"/>
</dbReference>
<gene>
    <name evidence="2" type="ORF">GEAMG1_2766</name>
</gene>
<evidence type="ECO:0000313" key="3">
    <source>
        <dbReference type="Proteomes" id="UP001295463"/>
    </source>
</evidence>
<evidence type="ECO:0000313" key="2">
    <source>
        <dbReference type="EMBL" id="CAH2032602.1"/>
    </source>
</evidence>
<name>A0ABM9DDQ1_9BACT</name>
<proteinExistence type="predicted"/>
<organism evidence="2 3">
    <name type="scientific">Trichlorobacter ammonificans</name>
    <dbReference type="NCBI Taxonomy" id="2916410"/>
    <lineage>
        <taxon>Bacteria</taxon>
        <taxon>Pseudomonadati</taxon>
        <taxon>Thermodesulfobacteriota</taxon>
        <taxon>Desulfuromonadia</taxon>
        <taxon>Geobacterales</taxon>
        <taxon>Geobacteraceae</taxon>
        <taxon>Trichlorobacter</taxon>
    </lineage>
</organism>
<feature type="region of interest" description="Disordered" evidence="1">
    <location>
        <begin position="25"/>
        <end position="51"/>
    </location>
</feature>
<dbReference type="RefSeq" id="WP_305733343.1">
    <property type="nucleotide sequence ID" value="NZ_OW150024.1"/>
</dbReference>
<keyword evidence="3" id="KW-1185">Reference proteome</keyword>
<evidence type="ECO:0000256" key="1">
    <source>
        <dbReference type="SAM" id="MobiDB-lite"/>
    </source>
</evidence>
<protein>
    <submittedName>
        <fullName evidence="2">Uncharacterized protein</fullName>
    </submittedName>
</protein>
<accession>A0ABM9DDQ1</accession>
<feature type="compositionally biased region" description="Polar residues" evidence="1">
    <location>
        <begin position="25"/>
        <end position="35"/>
    </location>
</feature>